<organism evidence="10 11">
    <name type="scientific">Methanospirillum purgamenti</name>
    <dbReference type="NCBI Taxonomy" id="2834276"/>
    <lineage>
        <taxon>Archaea</taxon>
        <taxon>Methanobacteriati</taxon>
        <taxon>Methanobacteriota</taxon>
        <taxon>Stenosarchaea group</taxon>
        <taxon>Methanomicrobia</taxon>
        <taxon>Methanomicrobiales</taxon>
        <taxon>Methanospirillaceae</taxon>
        <taxon>Methanospirillum</taxon>
    </lineage>
</organism>
<evidence type="ECO:0000256" key="2">
    <source>
        <dbReference type="ARBA" id="ARBA00022723"/>
    </source>
</evidence>
<dbReference type="RefSeq" id="WP_214420625.1">
    <property type="nucleotide sequence ID" value="NZ_CP075546.1"/>
</dbReference>
<proteinExistence type="inferred from homology"/>
<dbReference type="EMBL" id="CP075546">
    <property type="protein sequence ID" value="QVV89841.1"/>
    <property type="molecule type" value="Genomic_DNA"/>
</dbReference>
<dbReference type="Gene3D" id="1.20.120.920">
    <property type="entry name" value="CRISPR-associated endonuclease Cas1, C-terminal domain"/>
    <property type="match status" value="1"/>
</dbReference>
<comment type="cofactor">
    <cofactor evidence="9">
        <name>Mg(2+)</name>
        <dbReference type="ChEBI" id="CHEBI:18420"/>
    </cofactor>
    <cofactor evidence="9">
        <name>Mn(2+)</name>
        <dbReference type="ChEBI" id="CHEBI:29035"/>
    </cofactor>
</comment>
<dbReference type="InterPro" id="IPR050646">
    <property type="entry name" value="Cas1"/>
</dbReference>
<dbReference type="Proteomes" id="UP000680656">
    <property type="component" value="Chromosome"/>
</dbReference>
<accession>A0A8E7B3S3</accession>
<keyword evidence="7 9" id="KW-0238">DNA-binding</keyword>
<evidence type="ECO:0000256" key="1">
    <source>
        <dbReference type="ARBA" id="ARBA00022722"/>
    </source>
</evidence>
<keyword evidence="3 9" id="KW-0255">Endonuclease</keyword>
<evidence type="ECO:0000256" key="6">
    <source>
        <dbReference type="ARBA" id="ARBA00023118"/>
    </source>
</evidence>
<protein>
    <recommendedName>
        <fullName evidence="9">CRISPR-associated endonuclease Cas1</fullName>
        <ecNumber evidence="9">3.1.-.-</ecNumber>
    </recommendedName>
</protein>
<comment type="subunit">
    <text evidence="9">Homodimer, forms a heterotetramer with a Cas2 homodimer.</text>
</comment>
<feature type="binding site" evidence="9">
    <location>
        <position position="226"/>
    </location>
    <ligand>
        <name>Mn(2+)</name>
        <dbReference type="ChEBI" id="CHEBI:29035"/>
    </ligand>
</feature>
<dbReference type="AlphaFoldDB" id="A0A8E7B3S3"/>
<evidence type="ECO:0000256" key="5">
    <source>
        <dbReference type="ARBA" id="ARBA00022842"/>
    </source>
</evidence>
<dbReference type="PANTHER" id="PTHR34353:SF2">
    <property type="entry name" value="CRISPR-ASSOCIATED ENDONUCLEASE CAS1 1"/>
    <property type="match status" value="1"/>
</dbReference>
<reference evidence="10 11" key="1">
    <citation type="submission" date="2021-05" db="EMBL/GenBank/DDBJ databases">
        <title>A novel Methanospirillum isolate from a pyrite-forming mixed culture.</title>
        <authorList>
            <person name="Bunk B."/>
            <person name="Sproer C."/>
            <person name="Spring S."/>
            <person name="Pester M."/>
        </authorList>
    </citation>
    <scope>NUCLEOTIDE SEQUENCE [LARGE SCALE GENOMIC DNA]</scope>
    <source>
        <strain evidence="10 11">J.3.6.1-F.2.7.3</strain>
    </source>
</reference>
<keyword evidence="8 9" id="KW-0464">Manganese</keyword>
<keyword evidence="4 9" id="KW-0378">Hydrolase</keyword>
<dbReference type="GO" id="GO:0003677">
    <property type="term" value="F:DNA binding"/>
    <property type="evidence" value="ECO:0007669"/>
    <property type="project" value="UniProtKB-KW"/>
</dbReference>
<dbReference type="PANTHER" id="PTHR34353">
    <property type="entry name" value="CRISPR-ASSOCIATED ENDONUCLEASE CAS1 1"/>
    <property type="match status" value="1"/>
</dbReference>
<keyword evidence="6 9" id="KW-0051">Antiviral defense</keyword>
<dbReference type="InterPro" id="IPR002729">
    <property type="entry name" value="CRISPR-assoc_Cas1"/>
</dbReference>
<sequence length="331" mass="36627">MNSVLITGAGYRIRKRGDVLTIETGRDSEVAEPPRTLSPLGLDLLAIAGDHSISTAAVRLVTSHGGSIALMDGLGNPFGHFLPLGRSALIEQYESQASAKEDRKLEIARSICFGALENKVVLLSNLERIRGFDLSREIERIRDAHDRVSECKSSDSLRGVEGSGAHAYFQGLSHAFDDKWGFLGRYQNPASDPVNSLLSYGYGMLYIQSRQALVLAGFSPYYGAYHETYKNQEALVYDLVEEFRQPVVDRTVITFLAKHMATPDDFSYPDEGGCLIGTVAKKKFAGAVLARIHGKVSYEDATFQEIFKRQAERLGKALTEGSLYTPYRYRI</sequence>
<dbReference type="CDD" id="cd09634">
    <property type="entry name" value="Cas1_I-II-III"/>
    <property type="match status" value="1"/>
</dbReference>
<keyword evidence="5 9" id="KW-0460">Magnesium</keyword>
<keyword evidence="11" id="KW-1185">Reference proteome</keyword>
<dbReference type="GO" id="GO:0051607">
    <property type="term" value="P:defense response to virus"/>
    <property type="evidence" value="ECO:0007669"/>
    <property type="project" value="UniProtKB-UniRule"/>
</dbReference>
<evidence type="ECO:0000256" key="9">
    <source>
        <dbReference type="HAMAP-Rule" id="MF_01470"/>
    </source>
</evidence>
<evidence type="ECO:0000256" key="3">
    <source>
        <dbReference type="ARBA" id="ARBA00022759"/>
    </source>
</evidence>
<dbReference type="EC" id="3.1.-.-" evidence="9"/>
<dbReference type="GO" id="GO:0046872">
    <property type="term" value="F:metal ion binding"/>
    <property type="evidence" value="ECO:0007669"/>
    <property type="project" value="UniProtKB-UniRule"/>
</dbReference>
<dbReference type="Pfam" id="PF01867">
    <property type="entry name" value="Cas_Cas1"/>
    <property type="match status" value="1"/>
</dbReference>
<dbReference type="KEGG" id="mrtj:KHC33_04905"/>
<keyword evidence="2 9" id="KW-0479">Metal-binding</keyword>
<evidence type="ECO:0000256" key="7">
    <source>
        <dbReference type="ARBA" id="ARBA00023125"/>
    </source>
</evidence>
<dbReference type="Gene3D" id="3.100.10.20">
    <property type="entry name" value="CRISPR-associated endonuclease Cas1, N-terminal domain"/>
    <property type="match status" value="1"/>
</dbReference>
<dbReference type="InterPro" id="IPR042211">
    <property type="entry name" value="CRISPR-assoc_Cas1_N"/>
</dbReference>
<dbReference type="GO" id="GO:0016787">
    <property type="term" value="F:hydrolase activity"/>
    <property type="evidence" value="ECO:0007669"/>
    <property type="project" value="UniProtKB-KW"/>
</dbReference>
<name>A0A8E7B3S3_9EURY</name>
<comment type="function">
    <text evidence="9">CRISPR (clustered regularly interspaced short palindromic repeat), is an adaptive immune system that provides protection against mobile genetic elements (viruses, transposable elements and conjugative plasmids). CRISPR clusters contain spacers, sequences complementary to antecedent mobile elements, and target invading nucleic acids. CRISPR clusters are transcribed and processed into CRISPR RNA (crRNA). Acts as a dsDNA endonuclease. Involved in the integration of spacer DNA into the CRISPR cassette.</text>
</comment>
<evidence type="ECO:0000313" key="10">
    <source>
        <dbReference type="EMBL" id="QVV89841.1"/>
    </source>
</evidence>
<evidence type="ECO:0000313" key="11">
    <source>
        <dbReference type="Proteomes" id="UP000680656"/>
    </source>
</evidence>
<dbReference type="GO" id="GO:0004519">
    <property type="term" value="F:endonuclease activity"/>
    <property type="evidence" value="ECO:0007669"/>
    <property type="project" value="UniProtKB-UniRule"/>
</dbReference>
<feature type="binding site" evidence="9">
    <location>
        <position position="161"/>
    </location>
    <ligand>
        <name>Mn(2+)</name>
        <dbReference type="ChEBI" id="CHEBI:29035"/>
    </ligand>
</feature>
<evidence type="ECO:0000256" key="4">
    <source>
        <dbReference type="ARBA" id="ARBA00022801"/>
    </source>
</evidence>
<dbReference type="GO" id="GO:0043571">
    <property type="term" value="P:maintenance of CRISPR repeat elements"/>
    <property type="evidence" value="ECO:0007669"/>
    <property type="project" value="UniProtKB-UniRule"/>
</dbReference>
<dbReference type="NCBIfam" id="TIGR00287">
    <property type="entry name" value="cas1"/>
    <property type="match status" value="1"/>
</dbReference>
<feature type="binding site" evidence="9">
    <location>
        <position position="241"/>
    </location>
    <ligand>
        <name>Mn(2+)</name>
        <dbReference type="ChEBI" id="CHEBI:29035"/>
    </ligand>
</feature>
<dbReference type="HAMAP" id="MF_01470">
    <property type="entry name" value="Cas1"/>
    <property type="match status" value="1"/>
</dbReference>
<keyword evidence="1 9" id="KW-0540">Nuclease</keyword>
<comment type="similarity">
    <text evidence="9">Belongs to the CRISPR-associated endonuclease Cas1 family.</text>
</comment>
<gene>
    <name evidence="9 10" type="primary">cas1</name>
    <name evidence="10" type="ORF">KHC33_04905</name>
</gene>
<dbReference type="GeneID" id="65096499"/>
<evidence type="ECO:0000256" key="8">
    <source>
        <dbReference type="ARBA" id="ARBA00023211"/>
    </source>
</evidence>
<dbReference type="InterPro" id="IPR042206">
    <property type="entry name" value="CRISPR-assoc_Cas1_C"/>
</dbReference>